<dbReference type="AlphaFoldDB" id="A0A8J6PDU8"/>
<reference evidence="2" key="1">
    <citation type="submission" date="2020-09" db="EMBL/GenBank/DDBJ databases">
        <title>Taishania pollutisoli gen. nov., sp. nov., Isolated from Tetrabromobisphenol A-Contaminated Soil.</title>
        <authorList>
            <person name="Chen Q."/>
        </authorList>
    </citation>
    <scope>NUCLEOTIDE SEQUENCE</scope>
    <source>
        <strain evidence="2">CZZ-1</strain>
    </source>
</reference>
<dbReference type="EMBL" id="JACVEL010000002">
    <property type="protein sequence ID" value="MBC9811750.1"/>
    <property type="molecule type" value="Genomic_DNA"/>
</dbReference>
<feature type="transmembrane region" description="Helical" evidence="1">
    <location>
        <begin position="79"/>
        <end position="102"/>
    </location>
</feature>
<organism evidence="2 3">
    <name type="scientific">Taishania pollutisoli</name>
    <dbReference type="NCBI Taxonomy" id="2766479"/>
    <lineage>
        <taxon>Bacteria</taxon>
        <taxon>Pseudomonadati</taxon>
        <taxon>Bacteroidota</taxon>
        <taxon>Flavobacteriia</taxon>
        <taxon>Flavobacteriales</taxon>
        <taxon>Crocinitomicaceae</taxon>
        <taxon>Taishania</taxon>
    </lineage>
</organism>
<gene>
    <name evidence="2" type="ORF">H9Y05_04600</name>
</gene>
<name>A0A8J6PDU8_9FLAO</name>
<evidence type="ECO:0000313" key="3">
    <source>
        <dbReference type="Proteomes" id="UP000652681"/>
    </source>
</evidence>
<feature type="transmembrane region" description="Helical" evidence="1">
    <location>
        <begin position="46"/>
        <end position="67"/>
    </location>
</feature>
<protein>
    <submittedName>
        <fullName evidence="2">Uncharacterized protein</fullName>
    </submittedName>
</protein>
<keyword evidence="1" id="KW-0472">Membrane</keyword>
<dbReference type="RefSeq" id="WP_163490813.1">
    <property type="nucleotide sequence ID" value="NZ_JACVEL010000002.1"/>
</dbReference>
<keyword evidence="1" id="KW-1133">Transmembrane helix</keyword>
<keyword evidence="1" id="KW-0812">Transmembrane</keyword>
<feature type="transmembrane region" description="Helical" evidence="1">
    <location>
        <begin position="122"/>
        <end position="141"/>
    </location>
</feature>
<comment type="caution">
    <text evidence="2">The sequence shown here is derived from an EMBL/GenBank/DDBJ whole genome shotgun (WGS) entry which is preliminary data.</text>
</comment>
<evidence type="ECO:0000256" key="1">
    <source>
        <dbReference type="SAM" id="Phobius"/>
    </source>
</evidence>
<proteinExistence type="predicted"/>
<dbReference type="PROSITE" id="PS51257">
    <property type="entry name" value="PROKAR_LIPOPROTEIN"/>
    <property type="match status" value="1"/>
</dbReference>
<keyword evidence="3" id="KW-1185">Reference proteome</keyword>
<dbReference type="Proteomes" id="UP000652681">
    <property type="component" value="Unassembled WGS sequence"/>
</dbReference>
<evidence type="ECO:0000313" key="2">
    <source>
        <dbReference type="EMBL" id="MBC9811750.1"/>
    </source>
</evidence>
<sequence length="149" mass="17805">MKEITIKQTLLVVLIFACLSIGFDVFRKLVHHSFDLSHVMNYETLLFEVALEFKTIFFTGFITTLIVRKLDFNQIRTVLLLFFIFAFLYCFISYLFSLFIFFFLSGKQENLYLNFYDSFVRFLPNGFSQAILFSLVLILFIRRTIEKQY</sequence>
<accession>A0A8J6PDU8</accession>